<keyword evidence="3" id="KW-1185">Reference proteome</keyword>
<sequence>MTIETVRVSSRWLELREPADAAARSAHLVEEVRRSLPSLTGRVGGSGGGLEIHDLGCGTGSMARWLGPRLDGPQHWVLHDRDADLLLHAAANPPGEAADGSVVTVETRRQDVAWLAPEELASADLICASALLDMMTADELDSLVASCASVGCPVLITLSVSGGVELAPADPLDGDVADAFNLHQRRATAGPDAVRAVADGFAALGRDVIVWPSPWRLGAEHAELVAQWFAGWLGAACEQRPELDAAAGPYRRRRLAQVAAGTLSLTLHHEDVLVRPAPPAKT</sequence>
<dbReference type="Gene3D" id="3.40.50.150">
    <property type="entry name" value="Vaccinia Virus protein VP39"/>
    <property type="match status" value="1"/>
</dbReference>
<protein>
    <recommendedName>
        <fullName evidence="1">Methyltransferase domain-containing protein</fullName>
    </recommendedName>
</protein>
<dbReference type="Proteomes" id="UP001500622">
    <property type="component" value="Unassembled WGS sequence"/>
</dbReference>
<gene>
    <name evidence="2" type="ORF">GCM10023169_37260</name>
</gene>
<dbReference type="RefSeq" id="WP_345218323.1">
    <property type="nucleotide sequence ID" value="NZ_BAABGN010000013.1"/>
</dbReference>
<evidence type="ECO:0000313" key="3">
    <source>
        <dbReference type="Proteomes" id="UP001500622"/>
    </source>
</evidence>
<feature type="domain" description="Methyltransferase" evidence="1">
    <location>
        <begin position="53"/>
        <end position="150"/>
    </location>
</feature>
<evidence type="ECO:0000259" key="1">
    <source>
        <dbReference type="Pfam" id="PF13649"/>
    </source>
</evidence>
<proteinExistence type="predicted"/>
<reference evidence="3" key="1">
    <citation type="journal article" date="2019" name="Int. J. Syst. Evol. Microbiol.">
        <title>The Global Catalogue of Microorganisms (GCM) 10K type strain sequencing project: providing services to taxonomists for standard genome sequencing and annotation.</title>
        <authorList>
            <consortium name="The Broad Institute Genomics Platform"/>
            <consortium name="The Broad Institute Genome Sequencing Center for Infectious Disease"/>
            <person name="Wu L."/>
            <person name="Ma J."/>
        </authorList>
    </citation>
    <scope>NUCLEOTIDE SEQUENCE [LARGE SCALE GENOMIC DNA]</scope>
    <source>
        <strain evidence="3">JCM 17810</strain>
    </source>
</reference>
<dbReference type="EMBL" id="BAABGN010000013">
    <property type="protein sequence ID" value="GAA4432020.1"/>
    <property type="molecule type" value="Genomic_DNA"/>
</dbReference>
<comment type="caution">
    <text evidence="2">The sequence shown here is derived from an EMBL/GenBank/DDBJ whole genome shotgun (WGS) entry which is preliminary data.</text>
</comment>
<dbReference type="SUPFAM" id="SSF53335">
    <property type="entry name" value="S-adenosyl-L-methionine-dependent methyltransferases"/>
    <property type="match status" value="1"/>
</dbReference>
<dbReference type="InterPro" id="IPR029063">
    <property type="entry name" value="SAM-dependent_MTases_sf"/>
</dbReference>
<accession>A0ABP8LMU4</accession>
<dbReference type="Pfam" id="PF13649">
    <property type="entry name" value="Methyltransf_25"/>
    <property type="match status" value="1"/>
</dbReference>
<name>A0ABP8LMU4_9MICO</name>
<dbReference type="InterPro" id="IPR041698">
    <property type="entry name" value="Methyltransf_25"/>
</dbReference>
<evidence type="ECO:0000313" key="2">
    <source>
        <dbReference type="EMBL" id="GAA4432020.1"/>
    </source>
</evidence>
<organism evidence="2 3">
    <name type="scientific">Georgenia halophila</name>
    <dbReference type="NCBI Taxonomy" id="620889"/>
    <lineage>
        <taxon>Bacteria</taxon>
        <taxon>Bacillati</taxon>
        <taxon>Actinomycetota</taxon>
        <taxon>Actinomycetes</taxon>
        <taxon>Micrococcales</taxon>
        <taxon>Bogoriellaceae</taxon>
        <taxon>Georgenia</taxon>
    </lineage>
</organism>